<evidence type="ECO:0000313" key="8">
    <source>
        <dbReference type="Proteomes" id="UP000320209"/>
    </source>
</evidence>
<comment type="catalytic activity">
    <reaction evidence="3 4">
        <text>N-[(R)-4-phosphopantothenoyl]-L-cysteine + H(+) = (R)-4'-phosphopantetheine + CO2</text>
        <dbReference type="Rhea" id="RHEA:16793"/>
        <dbReference type="ChEBI" id="CHEBI:15378"/>
        <dbReference type="ChEBI" id="CHEBI:16526"/>
        <dbReference type="ChEBI" id="CHEBI:59458"/>
        <dbReference type="ChEBI" id="CHEBI:61723"/>
        <dbReference type="EC" id="4.1.1.36"/>
    </reaction>
</comment>
<dbReference type="InterPro" id="IPR005252">
    <property type="entry name" value="CoaBC"/>
</dbReference>
<dbReference type="NCBIfam" id="TIGR00521">
    <property type="entry name" value="coaBC_dfp"/>
    <property type="match status" value="1"/>
</dbReference>
<dbReference type="SUPFAM" id="SSF52507">
    <property type="entry name" value="Homo-oligomeric flavin-containing Cys decarboxylases, HFCD"/>
    <property type="match status" value="1"/>
</dbReference>
<keyword evidence="3 4" id="KW-0436">Ligase</keyword>
<evidence type="ECO:0000313" key="7">
    <source>
        <dbReference type="EMBL" id="TQL68336.1"/>
    </source>
</evidence>
<dbReference type="Gene3D" id="3.40.50.1950">
    <property type="entry name" value="Flavin prenyltransferase-like"/>
    <property type="match status" value="1"/>
</dbReference>
<feature type="binding site" evidence="3">
    <location>
        <begin position="321"/>
        <end position="324"/>
    </location>
    <ligand>
        <name>CTP</name>
        <dbReference type="ChEBI" id="CHEBI:37563"/>
    </ligand>
</feature>
<feature type="region of interest" description="Phosphopantothenate--cysteine ligase" evidence="3">
    <location>
        <begin position="205"/>
        <end position="424"/>
    </location>
</feature>
<feature type="region of interest" description="Phosphopantothenoylcysteine decarboxylase" evidence="3">
    <location>
        <begin position="1"/>
        <end position="204"/>
    </location>
</feature>
<keyword evidence="3" id="KW-0479">Metal-binding</keyword>
<comment type="similarity">
    <text evidence="3 4">In the C-terminal section; belongs to the PPC synthetase family.</text>
</comment>
<reference evidence="7 8" key="1">
    <citation type="submission" date="2019-06" db="EMBL/GenBank/DDBJ databases">
        <title>Sequencing the genomes of 1000 actinobacteria strains.</title>
        <authorList>
            <person name="Klenk H.-P."/>
        </authorList>
    </citation>
    <scope>NUCLEOTIDE SEQUENCE [LARGE SCALE GENOMIC DNA]</scope>
    <source>
        <strain evidence="7 8">DSM 25218</strain>
    </source>
</reference>
<comment type="caution">
    <text evidence="3">Lacks conserved residue(s) required for the propagation of feature annotation.</text>
</comment>
<dbReference type="Pfam" id="PF04127">
    <property type="entry name" value="DFP"/>
    <property type="match status" value="1"/>
</dbReference>
<feature type="domain" description="Flavoprotein" evidence="5">
    <location>
        <begin position="21"/>
        <end position="185"/>
    </location>
</feature>
<feature type="binding site" evidence="3">
    <location>
        <position position="293"/>
    </location>
    <ligand>
        <name>CTP</name>
        <dbReference type="ChEBI" id="CHEBI:37563"/>
    </ligand>
</feature>
<dbReference type="HAMAP" id="MF_02225">
    <property type="entry name" value="CoaBC"/>
    <property type="match status" value="1"/>
</dbReference>
<dbReference type="GO" id="GO:0015937">
    <property type="term" value="P:coenzyme A biosynthetic process"/>
    <property type="evidence" value="ECO:0007669"/>
    <property type="project" value="UniProtKB-UniRule"/>
</dbReference>
<evidence type="ECO:0000256" key="2">
    <source>
        <dbReference type="ARBA" id="ARBA00023239"/>
    </source>
</evidence>
<dbReference type="GO" id="GO:0071513">
    <property type="term" value="C:phosphopantothenoylcysteine decarboxylase complex"/>
    <property type="evidence" value="ECO:0007669"/>
    <property type="project" value="TreeGrafter"/>
</dbReference>
<dbReference type="SUPFAM" id="SSF102645">
    <property type="entry name" value="CoaB-like"/>
    <property type="match status" value="1"/>
</dbReference>
<dbReference type="Gene3D" id="3.40.50.10300">
    <property type="entry name" value="CoaB-like"/>
    <property type="match status" value="1"/>
</dbReference>
<keyword evidence="3" id="KW-0460">Magnesium</keyword>
<feature type="binding site" evidence="3">
    <location>
        <position position="359"/>
    </location>
    <ligand>
        <name>CTP</name>
        <dbReference type="ChEBI" id="CHEBI:37563"/>
    </ligand>
</feature>
<dbReference type="GO" id="GO:0015941">
    <property type="term" value="P:pantothenate catabolic process"/>
    <property type="evidence" value="ECO:0007669"/>
    <property type="project" value="InterPro"/>
</dbReference>
<dbReference type="AlphaFoldDB" id="A0A543A784"/>
<keyword evidence="8" id="KW-1185">Reference proteome</keyword>
<dbReference type="Pfam" id="PF02441">
    <property type="entry name" value="Flavoprotein"/>
    <property type="match status" value="1"/>
</dbReference>
<accession>A0A543A784</accession>
<comment type="caution">
    <text evidence="7">The sequence shown here is derived from an EMBL/GenBank/DDBJ whole genome shotgun (WGS) entry which is preliminary data.</text>
</comment>
<keyword evidence="2 3" id="KW-0456">Lyase</keyword>
<comment type="cofactor">
    <cofactor evidence="3">
        <name>FMN</name>
        <dbReference type="ChEBI" id="CHEBI:58210"/>
    </cofactor>
    <text evidence="3">Binds 1 FMN per subunit.</text>
</comment>
<evidence type="ECO:0000259" key="5">
    <source>
        <dbReference type="Pfam" id="PF02441"/>
    </source>
</evidence>
<dbReference type="EC" id="4.1.1.36" evidence="3"/>
<dbReference type="EMBL" id="VFOV01000001">
    <property type="protein sequence ID" value="TQL68336.1"/>
    <property type="molecule type" value="Genomic_DNA"/>
</dbReference>
<evidence type="ECO:0000256" key="4">
    <source>
        <dbReference type="RuleBase" id="RU364078"/>
    </source>
</evidence>
<comment type="cofactor">
    <cofactor evidence="3">
        <name>Mg(2+)</name>
        <dbReference type="ChEBI" id="CHEBI:18420"/>
    </cofactor>
</comment>
<keyword evidence="1 3" id="KW-0210">Decarboxylase</keyword>
<dbReference type="PANTHER" id="PTHR14359:SF6">
    <property type="entry name" value="PHOSPHOPANTOTHENOYLCYSTEINE DECARBOXYLASE"/>
    <property type="match status" value="1"/>
</dbReference>
<dbReference type="InterPro" id="IPR035929">
    <property type="entry name" value="CoaB-like_sf"/>
</dbReference>
<comment type="pathway">
    <text evidence="3 4">Cofactor biosynthesis; coenzyme A biosynthesis; CoA from (R)-pantothenate: step 3/5.</text>
</comment>
<name>A0A543A784_9ACTN</name>
<proteinExistence type="inferred from homology"/>
<dbReference type="InterPro" id="IPR003382">
    <property type="entry name" value="Flavoprotein"/>
</dbReference>
<comment type="function">
    <text evidence="4">Catalyzes two steps in the biosynthesis of coenzyme A. In the first step cysteine is conjugated to 4'-phosphopantothenate to form 4-phosphopantothenoylcysteine, in the latter compound is decarboxylated to form 4'-phosphopantotheine.</text>
</comment>
<comment type="catalytic activity">
    <reaction evidence="3 4">
        <text>(R)-4'-phosphopantothenate + L-cysteine + CTP = N-[(R)-4-phosphopantothenoyl]-L-cysteine + CMP + diphosphate + H(+)</text>
        <dbReference type="Rhea" id="RHEA:19397"/>
        <dbReference type="ChEBI" id="CHEBI:10986"/>
        <dbReference type="ChEBI" id="CHEBI:15378"/>
        <dbReference type="ChEBI" id="CHEBI:33019"/>
        <dbReference type="ChEBI" id="CHEBI:35235"/>
        <dbReference type="ChEBI" id="CHEBI:37563"/>
        <dbReference type="ChEBI" id="CHEBI:59458"/>
        <dbReference type="ChEBI" id="CHEBI:60377"/>
        <dbReference type="EC" id="6.3.2.5"/>
    </reaction>
</comment>
<evidence type="ECO:0000259" key="6">
    <source>
        <dbReference type="Pfam" id="PF04127"/>
    </source>
</evidence>
<keyword evidence="3" id="KW-0511">Multifunctional enzyme</keyword>
<comment type="function">
    <text evidence="3">Catalyzes two sequential steps in the biosynthesis of coenzyme A. In the first step cysteine is conjugated to 4'-phosphopantothenate to form 4-phosphopantothenoylcysteine. In the second step the latter compound is decarboxylated to form 4'-phosphopantotheine.</text>
</comment>
<comment type="pathway">
    <text evidence="3 4">Cofactor biosynthesis; coenzyme A biosynthesis; CoA from (R)-pantothenate: step 2/5.</text>
</comment>
<dbReference type="InterPro" id="IPR036551">
    <property type="entry name" value="Flavin_trans-like"/>
</dbReference>
<organism evidence="7 8">
    <name type="scientific">Nocardioides albertanoniae</name>
    <dbReference type="NCBI Taxonomy" id="1175486"/>
    <lineage>
        <taxon>Bacteria</taxon>
        <taxon>Bacillati</taxon>
        <taxon>Actinomycetota</taxon>
        <taxon>Actinomycetes</taxon>
        <taxon>Propionibacteriales</taxon>
        <taxon>Nocardioidaceae</taxon>
        <taxon>Nocardioides</taxon>
    </lineage>
</organism>
<protein>
    <recommendedName>
        <fullName evidence="3">Coenzyme A biosynthesis bifunctional protein CoaBC</fullName>
    </recommendedName>
    <alternativeName>
        <fullName evidence="3">DNA/pantothenate metabolism flavoprotein</fullName>
    </alternativeName>
    <alternativeName>
        <fullName evidence="3">Phosphopantothenoylcysteine synthetase/decarboxylase</fullName>
        <shortName evidence="3">PPCS-PPCDC</shortName>
    </alternativeName>
    <domain>
        <recommendedName>
            <fullName evidence="3">Phosphopantothenoylcysteine decarboxylase</fullName>
            <shortName evidence="3">PPC decarboxylase</shortName>
            <shortName evidence="3">PPC-DC</shortName>
            <ecNumber evidence="3">4.1.1.36</ecNumber>
        </recommendedName>
        <alternativeName>
            <fullName evidence="3">CoaC</fullName>
        </alternativeName>
    </domain>
    <domain>
        <recommendedName>
            <fullName evidence="3">Phosphopantothenate--cysteine ligase</fullName>
            <ecNumber evidence="3">6.3.2.5</ecNumber>
        </recommendedName>
        <alternativeName>
            <fullName evidence="3">CoaB</fullName>
        </alternativeName>
        <alternativeName>
            <fullName evidence="3">Phosphopantothenoylcysteine synthetase</fullName>
            <shortName evidence="3">PPC synthetase</shortName>
            <shortName evidence="3">PPC-S</shortName>
        </alternativeName>
    </domain>
</protein>
<feature type="binding site" evidence="3">
    <location>
        <position position="303"/>
    </location>
    <ligand>
        <name>CTP</name>
        <dbReference type="ChEBI" id="CHEBI:37563"/>
    </ligand>
</feature>
<dbReference type="GO" id="GO:0004633">
    <property type="term" value="F:phosphopantothenoylcysteine decarboxylase activity"/>
    <property type="evidence" value="ECO:0007669"/>
    <property type="project" value="UniProtKB-UniRule"/>
</dbReference>
<dbReference type="GO" id="GO:0010181">
    <property type="term" value="F:FMN binding"/>
    <property type="evidence" value="ECO:0007669"/>
    <property type="project" value="UniProtKB-UniRule"/>
</dbReference>
<dbReference type="GO" id="GO:0004632">
    <property type="term" value="F:phosphopantothenate--cysteine ligase activity"/>
    <property type="evidence" value="ECO:0007669"/>
    <property type="project" value="UniProtKB-UniRule"/>
</dbReference>
<dbReference type="UniPathway" id="UPA00241">
    <property type="reaction ID" value="UER00353"/>
</dbReference>
<gene>
    <name evidence="3" type="primary">coaBC</name>
    <name evidence="7" type="ORF">FB381_2225</name>
</gene>
<feature type="binding site" evidence="3">
    <location>
        <position position="341"/>
    </location>
    <ligand>
        <name>CTP</name>
        <dbReference type="ChEBI" id="CHEBI:37563"/>
    </ligand>
</feature>
<keyword evidence="3 4" id="KW-0288">FMN</keyword>
<evidence type="ECO:0000256" key="3">
    <source>
        <dbReference type="HAMAP-Rule" id="MF_02225"/>
    </source>
</evidence>
<dbReference type="GO" id="GO:0046872">
    <property type="term" value="F:metal ion binding"/>
    <property type="evidence" value="ECO:0007669"/>
    <property type="project" value="UniProtKB-KW"/>
</dbReference>
<keyword evidence="3 4" id="KW-0285">Flavoprotein</keyword>
<feature type="binding site" evidence="3">
    <location>
        <position position="363"/>
    </location>
    <ligand>
        <name>CTP</name>
        <dbReference type="ChEBI" id="CHEBI:37563"/>
    </ligand>
</feature>
<comment type="similarity">
    <text evidence="3 4">In the N-terminal section; belongs to the HFCD (homo-oligomeric flavin containing Cys decarboxylase) superfamily.</text>
</comment>
<dbReference type="Proteomes" id="UP000320209">
    <property type="component" value="Unassembled WGS sequence"/>
</dbReference>
<evidence type="ECO:0000256" key="1">
    <source>
        <dbReference type="ARBA" id="ARBA00022793"/>
    </source>
</evidence>
<dbReference type="PANTHER" id="PTHR14359">
    <property type="entry name" value="HOMO-OLIGOMERIC FLAVIN CONTAINING CYS DECARBOXYLASE FAMILY"/>
    <property type="match status" value="1"/>
</dbReference>
<sequence>MTASGSASVPPAAALHEQRPRVVLGVAGGIAAYKAADLLRRFTESGHDVTVVPTASALEFVGAPTWAALSGKEIATGVFENITEVPHVRIGQQADLVVVAPATANTLARAAHGLADDLMSNVLLTARCPVVFAPAMHTEMWEHPATQANVATLRERGNIVIEPAEGRLTGKDTGKGRLPDPAEIYELSRAVLAHGARADLAGHHVVVSAGGTREYLDPVRFLGNRSSGLQGYAIARAAAARGAEVTLIAANVALADPAGVKVLRVGTTAELRDAVVSAAAGADAVVMAAAPADFRPTGVSDAKIKKADDGSAPTIELVQNPDILAEISQQRARPGQVVVGFAAETGDATGSVLDLAAAKLKRKGCDLLVVNDVSGGAVFGSEVNKAVILSADGGHVDVDEGAKSALAEVIWDQVRLRLDEQRAN</sequence>
<dbReference type="InterPro" id="IPR007085">
    <property type="entry name" value="DNA/pantothenate-metab_flavo_C"/>
</dbReference>
<feature type="domain" description="DNA/pantothenate metabolism flavoprotein C-terminal" evidence="6">
    <location>
        <begin position="200"/>
        <end position="414"/>
    </location>
</feature>
<dbReference type="EC" id="6.3.2.5" evidence="3"/>